<evidence type="ECO:0000256" key="2">
    <source>
        <dbReference type="ARBA" id="ARBA00022448"/>
    </source>
</evidence>
<evidence type="ECO:0000256" key="1">
    <source>
        <dbReference type="ARBA" id="ARBA00008520"/>
    </source>
</evidence>
<reference evidence="5 6" key="1">
    <citation type="submission" date="2014-03" db="EMBL/GenBank/DDBJ databases">
        <title>Genomics of Bifidobacteria.</title>
        <authorList>
            <person name="Ventura M."/>
            <person name="Milani C."/>
            <person name="Lugli G.A."/>
        </authorList>
    </citation>
    <scope>NUCLEOTIDE SEQUENCE [LARGE SCALE GENOMIC DNA]</scope>
    <source>
        <strain evidence="5 6">LMG 21775</strain>
    </source>
</reference>
<evidence type="ECO:0000313" key="6">
    <source>
        <dbReference type="Proteomes" id="UP000029050"/>
    </source>
</evidence>
<dbReference type="PROSITE" id="PS51257">
    <property type="entry name" value="PROKAR_LIPOPROTEIN"/>
    <property type="match status" value="1"/>
</dbReference>
<dbReference type="STRING" id="218140.BPSY_0482"/>
<dbReference type="AlphaFoldDB" id="A0A087CJD8"/>
<dbReference type="OrthoDB" id="9763054at2"/>
<dbReference type="RefSeq" id="WP_051921510.1">
    <property type="nucleotide sequence ID" value="NZ_JGZI01000007.1"/>
</dbReference>
<comment type="caution">
    <text evidence="5">The sequence shown here is derived from an EMBL/GenBank/DDBJ whole genome shotgun (WGS) entry which is preliminary data.</text>
</comment>
<protein>
    <submittedName>
        <fullName evidence="5">Bacterial extracellular solute-binding protein</fullName>
    </submittedName>
</protein>
<dbReference type="PANTHER" id="PTHR43649">
    <property type="entry name" value="ARABINOSE-BINDING PROTEIN-RELATED"/>
    <property type="match status" value="1"/>
</dbReference>
<sequence>MSSSDIRRKATAALALTLLIPTLASCGGESADSSKGQVYYINSKPEVASIWKKVASEYTKETGVEVTVQTAAAGTLDQTMASELAKSEAPTMFTLNGYDSYSKYKQYLADVSDSAVYKLLNNEGKAYSFTEGTKAYSVPFAAEWYGMIYNKAILAKYISKDYAVIKSVDEIKNFDVFKQVCDSIQAHKSDLGLDGAISNAGMDASDTYRFTSHLARIPLFYEYKDANTTFMPKIKGTYMEQFKNIWDLYLTDSTTQHSLLSSKTYEDTTSEFATGKVAFYQNGTWSYTQIQGNAVKDSDLGMLPIYIGAKDESSYGPASIYDASWAINKNSSEQDQKATLDFMKWLVSSKEGKQALTTDMGFSAPFTSMDVNAKSDNPLVTAALEYKKDKIPFVQSFALPSGQWQSDLSNALLNYTQSGGSWSAVKTAYVKNWATEWKSVKDTSGVLPEAGTFKDTTD</sequence>
<keyword evidence="6" id="KW-1185">Reference proteome</keyword>
<dbReference type="InterPro" id="IPR006061">
    <property type="entry name" value="SBP_1_CS"/>
</dbReference>
<dbReference type="PANTHER" id="PTHR43649:SF12">
    <property type="entry name" value="DIACETYLCHITOBIOSE BINDING PROTEIN DASA"/>
    <property type="match status" value="1"/>
</dbReference>
<keyword evidence="2" id="KW-0813">Transport</keyword>
<dbReference type="EMBL" id="JGZI01000007">
    <property type="protein sequence ID" value="KFI83388.1"/>
    <property type="molecule type" value="Genomic_DNA"/>
</dbReference>
<dbReference type="Gene3D" id="3.40.190.10">
    <property type="entry name" value="Periplasmic binding protein-like II"/>
    <property type="match status" value="2"/>
</dbReference>
<gene>
    <name evidence="5" type="ORF">BPSY_0482</name>
</gene>
<accession>A0A087CJD8</accession>
<evidence type="ECO:0000313" key="5">
    <source>
        <dbReference type="EMBL" id="KFI83388.1"/>
    </source>
</evidence>
<dbReference type="Pfam" id="PF13416">
    <property type="entry name" value="SBP_bac_8"/>
    <property type="match status" value="1"/>
</dbReference>
<organism evidence="5 6">
    <name type="scientific">Bifidobacterium psychraerophilum</name>
    <dbReference type="NCBI Taxonomy" id="218140"/>
    <lineage>
        <taxon>Bacteria</taxon>
        <taxon>Bacillati</taxon>
        <taxon>Actinomycetota</taxon>
        <taxon>Actinomycetes</taxon>
        <taxon>Bifidobacteriales</taxon>
        <taxon>Bifidobacteriaceae</taxon>
        <taxon>Bifidobacterium</taxon>
    </lineage>
</organism>
<dbReference type="InterPro" id="IPR006059">
    <property type="entry name" value="SBP"/>
</dbReference>
<proteinExistence type="inferred from homology"/>
<dbReference type="PROSITE" id="PS01037">
    <property type="entry name" value="SBP_BACTERIAL_1"/>
    <property type="match status" value="1"/>
</dbReference>
<dbReference type="SUPFAM" id="SSF53850">
    <property type="entry name" value="Periplasmic binding protein-like II"/>
    <property type="match status" value="1"/>
</dbReference>
<evidence type="ECO:0000256" key="4">
    <source>
        <dbReference type="SAM" id="SignalP"/>
    </source>
</evidence>
<keyword evidence="3 4" id="KW-0732">Signal</keyword>
<dbReference type="Proteomes" id="UP000029050">
    <property type="component" value="Unassembled WGS sequence"/>
</dbReference>
<dbReference type="GO" id="GO:0055085">
    <property type="term" value="P:transmembrane transport"/>
    <property type="evidence" value="ECO:0007669"/>
    <property type="project" value="InterPro"/>
</dbReference>
<feature type="chain" id="PRO_5039265024" evidence="4">
    <location>
        <begin position="25"/>
        <end position="458"/>
    </location>
</feature>
<evidence type="ECO:0000256" key="3">
    <source>
        <dbReference type="ARBA" id="ARBA00022729"/>
    </source>
</evidence>
<dbReference type="InterPro" id="IPR050490">
    <property type="entry name" value="Bact_solute-bd_prot1"/>
</dbReference>
<dbReference type="eggNOG" id="COG1653">
    <property type="taxonomic scope" value="Bacteria"/>
</dbReference>
<feature type="signal peptide" evidence="4">
    <location>
        <begin position="1"/>
        <end position="24"/>
    </location>
</feature>
<comment type="similarity">
    <text evidence="1">Belongs to the bacterial solute-binding protein 1 family.</text>
</comment>
<name>A0A087CJD8_9BIFI</name>